<name>A0A540NE71_MALBA</name>
<gene>
    <name evidence="5" type="ORF">C1H46_005581</name>
</gene>
<dbReference type="GO" id="GO:0000166">
    <property type="term" value="F:nucleotide binding"/>
    <property type="evidence" value="ECO:0007669"/>
    <property type="project" value="UniProtKB-KW"/>
</dbReference>
<sequence length="98" mass="11481">MFDPPISEQNIDLVPRSTRSKDHHEDHHTHDHVHDPSVSFVNIVCEGNLDLEKANIWLGTLLFERSEDIYRMKGLLSVQGMKERFVFQIATIQLLTWR</sequence>
<dbReference type="InterPro" id="IPR036627">
    <property type="entry name" value="CobW-likC_sf"/>
</dbReference>
<organism evidence="5 6">
    <name type="scientific">Malus baccata</name>
    <name type="common">Siberian crab apple</name>
    <name type="synonym">Pyrus baccata</name>
    <dbReference type="NCBI Taxonomy" id="106549"/>
    <lineage>
        <taxon>Eukaryota</taxon>
        <taxon>Viridiplantae</taxon>
        <taxon>Streptophyta</taxon>
        <taxon>Embryophyta</taxon>
        <taxon>Tracheophyta</taxon>
        <taxon>Spermatophyta</taxon>
        <taxon>Magnoliopsida</taxon>
        <taxon>eudicotyledons</taxon>
        <taxon>Gunneridae</taxon>
        <taxon>Pentapetalae</taxon>
        <taxon>rosids</taxon>
        <taxon>fabids</taxon>
        <taxon>Rosales</taxon>
        <taxon>Rosaceae</taxon>
        <taxon>Amygdaloideae</taxon>
        <taxon>Maleae</taxon>
        <taxon>Malus</taxon>
    </lineage>
</organism>
<feature type="compositionally biased region" description="Basic and acidic residues" evidence="3">
    <location>
        <begin position="19"/>
        <end position="33"/>
    </location>
</feature>
<dbReference type="InterPro" id="IPR051316">
    <property type="entry name" value="Zinc-reg_GTPase_activator"/>
</dbReference>
<evidence type="ECO:0000256" key="3">
    <source>
        <dbReference type="SAM" id="MobiDB-lite"/>
    </source>
</evidence>
<evidence type="ECO:0000256" key="2">
    <source>
        <dbReference type="ARBA" id="ARBA00023186"/>
    </source>
</evidence>
<protein>
    <recommendedName>
        <fullName evidence="4">CobW C-terminal domain-containing protein</fullName>
    </recommendedName>
</protein>
<comment type="caution">
    <text evidence="5">The sequence shown here is derived from an EMBL/GenBank/DDBJ whole genome shotgun (WGS) entry which is preliminary data.</text>
</comment>
<evidence type="ECO:0000256" key="1">
    <source>
        <dbReference type="ARBA" id="ARBA00022741"/>
    </source>
</evidence>
<feature type="region of interest" description="Disordered" evidence="3">
    <location>
        <begin position="1"/>
        <end position="33"/>
    </location>
</feature>
<reference evidence="5 6" key="1">
    <citation type="journal article" date="2019" name="G3 (Bethesda)">
        <title>Sequencing of a Wild Apple (Malus baccata) Genome Unravels the Differences Between Cultivated and Wild Apple Species Regarding Disease Resistance and Cold Tolerance.</title>
        <authorList>
            <person name="Chen X."/>
        </authorList>
    </citation>
    <scope>NUCLEOTIDE SEQUENCE [LARGE SCALE GENOMIC DNA]</scope>
    <source>
        <strain evidence="6">cv. Shandingzi</strain>
        <tissue evidence="5">Leaves</tissue>
    </source>
</reference>
<dbReference type="PANTHER" id="PTHR13748:SF62">
    <property type="entry name" value="COBW DOMAIN-CONTAINING PROTEIN"/>
    <property type="match status" value="1"/>
</dbReference>
<keyword evidence="1" id="KW-0547">Nucleotide-binding</keyword>
<dbReference type="InterPro" id="IPR011629">
    <property type="entry name" value="CobW-like_C"/>
</dbReference>
<evidence type="ECO:0000313" key="5">
    <source>
        <dbReference type="EMBL" id="TQE08810.1"/>
    </source>
</evidence>
<dbReference type="STRING" id="106549.A0A540NE71"/>
<dbReference type="EMBL" id="VIEB01000065">
    <property type="protein sequence ID" value="TQE08810.1"/>
    <property type="molecule type" value="Genomic_DNA"/>
</dbReference>
<dbReference type="GO" id="GO:0005737">
    <property type="term" value="C:cytoplasm"/>
    <property type="evidence" value="ECO:0007669"/>
    <property type="project" value="TreeGrafter"/>
</dbReference>
<dbReference type="Gene3D" id="3.30.1220.10">
    <property type="entry name" value="CobW-like, C-terminal domain"/>
    <property type="match status" value="1"/>
</dbReference>
<dbReference type="PANTHER" id="PTHR13748">
    <property type="entry name" value="COBW-RELATED"/>
    <property type="match status" value="1"/>
</dbReference>
<accession>A0A540NE71</accession>
<evidence type="ECO:0000259" key="4">
    <source>
        <dbReference type="Pfam" id="PF07683"/>
    </source>
</evidence>
<dbReference type="Pfam" id="PF07683">
    <property type="entry name" value="CobW_C"/>
    <property type="match status" value="1"/>
</dbReference>
<keyword evidence="2" id="KW-0143">Chaperone</keyword>
<feature type="domain" description="CobW C-terminal" evidence="4">
    <location>
        <begin position="43"/>
        <end position="94"/>
    </location>
</feature>
<keyword evidence="6" id="KW-1185">Reference proteome</keyword>
<dbReference type="AlphaFoldDB" id="A0A540NE71"/>
<evidence type="ECO:0000313" key="6">
    <source>
        <dbReference type="Proteomes" id="UP000315295"/>
    </source>
</evidence>
<proteinExistence type="predicted"/>
<dbReference type="SUPFAM" id="SSF90002">
    <property type="entry name" value="Hypothetical protein YjiA, C-terminal domain"/>
    <property type="match status" value="1"/>
</dbReference>
<dbReference type="Proteomes" id="UP000315295">
    <property type="component" value="Unassembled WGS sequence"/>
</dbReference>